<organism evidence="1">
    <name type="scientific">Anguilla anguilla</name>
    <name type="common">European freshwater eel</name>
    <name type="synonym">Muraena anguilla</name>
    <dbReference type="NCBI Taxonomy" id="7936"/>
    <lineage>
        <taxon>Eukaryota</taxon>
        <taxon>Metazoa</taxon>
        <taxon>Chordata</taxon>
        <taxon>Craniata</taxon>
        <taxon>Vertebrata</taxon>
        <taxon>Euteleostomi</taxon>
        <taxon>Actinopterygii</taxon>
        <taxon>Neopterygii</taxon>
        <taxon>Teleostei</taxon>
        <taxon>Anguilliformes</taxon>
        <taxon>Anguillidae</taxon>
        <taxon>Anguilla</taxon>
    </lineage>
</organism>
<dbReference type="AlphaFoldDB" id="A0A0E9WMJ9"/>
<name>A0A0E9WMJ9_ANGAN</name>
<evidence type="ECO:0000313" key="1">
    <source>
        <dbReference type="EMBL" id="JAH90770.1"/>
    </source>
</evidence>
<reference evidence="1" key="2">
    <citation type="journal article" date="2015" name="Fish Shellfish Immunol.">
        <title>Early steps in the European eel (Anguilla anguilla)-Vibrio vulnificus interaction in the gills: Role of the RtxA13 toxin.</title>
        <authorList>
            <person name="Callol A."/>
            <person name="Pajuelo D."/>
            <person name="Ebbesson L."/>
            <person name="Teles M."/>
            <person name="MacKenzie S."/>
            <person name="Amaro C."/>
        </authorList>
    </citation>
    <scope>NUCLEOTIDE SEQUENCE</scope>
</reference>
<sequence>MSSTLMFLTLRNSLKCSILNRIQFCTLFHTKSTTEVTWDQPAITAKVKILFFCICNFINSERSIEYVNVYFSWSVHLFKLICWSDHMLLMKV</sequence>
<accession>A0A0E9WMJ9</accession>
<reference evidence="1" key="1">
    <citation type="submission" date="2014-11" db="EMBL/GenBank/DDBJ databases">
        <authorList>
            <person name="Amaro Gonzalez C."/>
        </authorList>
    </citation>
    <scope>NUCLEOTIDE SEQUENCE</scope>
</reference>
<protein>
    <submittedName>
        <fullName evidence="1">Uncharacterized protein</fullName>
    </submittedName>
</protein>
<proteinExistence type="predicted"/>
<dbReference type="EMBL" id="GBXM01017807">
    <property type="protein sequence ID" value="JAH90770.1"/>
    <property type="molecule type" value="Transcribed_RNA"/>
</dbReference>